<keyword evidence="2" id="KW-1185">Reference proteome</keyword>
<dbReference type="Gramene" id="Zm00001eb339680_T001">
    <property type="protein sequence ID" value="Zm00001eb339680_P001"/>
    <property type="gene ID" value="Zm00001eb339680"/>
</dbReference>
<organism evidence="1 2">
    <name type="scientific">Zea mays</name>
    <name type="common">Maize</name>
    <dbReference type="NCBI Taxonomy" id="4577"/>
    <lineage>
        <taxon>Eukaryota</taxon>
        <taxon>Viridiplantae</taxon>
        <taxon>Streptophyta</taxon>
        <taxon>Embryophyta</taxon>
        <taxon>Tracheophyta</taxon>
        <taxon>Spermatophyta</taxon>
        <taxon>Magnoliopsida</taxon>
        <taxon>Liliopsida</taxon>
        <taxon>Poales</taxon>
        <taxon>Poaceae</taxon>
        <taxon>PACMAD clade</taxon>
        <taxon>Panicoideae</taxon>
        <taxon>Andropogonodae</taxon>
        <taxon>Andropogoneae</taxon>
        <taxon>Tripsacinae</taxon>
        <taxon>Zea</taxon>
    </lineage>
</organism>
<reference evidence="1" key="2">
    <citation type="submission" date="2019-07" db="EMBL/GenBank/DDBJ databases">
        <authorList>
            <person name="Seetharam A."/>
            <person name="Woodhouse M."/>
            <person name="Cannon E."/>
        </authorList>
    </citation>
    <scope>NUCLEOTIDE SEQUENCE [LARGE SCALE GENOMIC DNA]</scope>
    <source>
        <strain evidence="1">cv. B73</strain>
    </source>
</reference>
<dbReference type="EnsemblPlants" id="Zm00001eb339680_T001">
    <property type="protein sequence ID" value="Zm00001eb339680_P001"/>
    <property type="gene ID" value="Zm00001eb339680"/>
</dbReference>
<dbReference type="Proteomes" id="UP000007305">
    <property type="component" value="Chromosome 8"/>
</dbReference>
<reference evidence="2" key="1">
    <citation type="journal article" date="2009" name="Science">
        <title>The B73 maize genome: complexity, diversity, and dynamics.</title>
        <authorList>
            <person name="Schnable P.S."/>
            <person name="Ware D."/>
            <person name="Fulton R.S."/>
            <person name="Stein J.C."/>
            <person name="Wei F."/>
            <person name="Pasternak S."/>
            <person name="Liang C."/>
            <person name="Zhang J."/>
            <person name="Fulton L."/>
            <person name="Graves T.A."/>
            <person name="Minx P."/>
            <person name="Reily A.D."/>
            <person name="Courtney L."/>
            <person name="Kruchowski S.S."/>
            <person name="Tomlinson C."/>
            <person name="Strong C."/>
            <person name="Delehaunty K."/>
            <person name="Fronick C."/>
            <person name="Courtney B."/>
            <person name="Rock S.M."/>
            <person name="Belter E."/>
            <person name="Du F."/>
            <person name="Kim K."/>
            <person name="Abbott R.M."/>
            <person name="Cotton M."/>
            <person name="Levy A."/>
            <person name="Marchetto P."/>
            <person name="Ochoa K."/>
            <person name="Jackson S.M."/>
            <person name="Gillam B."/>
            <person name="Chen W."/>
            <person name="Yan L."/>
            <person name="Higginbotham J."/>
            <person name="Cardenas M."/>
            <person name="Waligorski J."/>
            <person name="Applebaum E."/>
            <person name="Phelps L."/>
            <person name="Falcone J."/>
            <person name="Kanchi K."/>
            <person name="Thane T."/>
            <person name="Scimone A."/>
            <person name="Thane N."/>
            <person name="Henke J."/>
            <person name="Wang T."/>
            <person name="Ruppert J."/>
            <person name="Shah N."/>
            <person name="Rotter K."/>
            <person name="Hodges J."/>
            <person name="Ingenthron E."/>
            <person name="Cordes M."/>
            <person name="Kohlberg S."/>
            <person name="Sgro J."/>
            <person name="Delgado B."/>
            <person name="Mead K."/>
            <person name="Chinwalla A."/>
            <person name="Leonard S."/>
            <person name="Crouse K."/>
            <person name="Collura K."/>
            <person name="Kudrna D."/>
            <person name="Currie J."/>
            <person name="He R."/>
            <person name="Angelova A."/>
            <person name="Rajasekar S."/>
            <person name="Mueller T."/>
            <person name="Lomeli R."/>
            <person name="Scara G."/>
            <person name="Ko A."/>
            <person name="Delaney K."/>
            <person name="Wissotski M."/>
            <person name="Lopez G."/>
            <person name="Campos D."/>
            <person name="Braidotti M."/>
            <person name="Ashley E."/>
            <person name="Golser W."/>
            <person name="Kim H."/>
            <person name="Lee S."/>
            <person name="Lin J."/>
            <person name="Dujmic Z."/>
            <person name="Kim W."/>
            <person name="Talag J."/>
            <person name="Zuccolo A."/>
            <person name="Fan C."/>
            <person name="Sebastian A."/>
            <person name="Kramer M."/>
            <person name="Spiegel L."/>
            <person name="Nascimento L."/>
            <person name="Zutavern T."/>
            <person name="Miller B."/>
            <person name="Ambroise C."/>
            <person name="Muller S."/>
            <person name="Spooner W."/>
            <person name="Narechania A."/>
            <person name="Ren L."/>
            <person name="Wei S."/>
            <person name="Kumari S."/>
            <person name="Faga B."/>
            <person name="Levy M.J."/>
            <person name="McMahan L."/>
            <person name="Van Buren P."/>
            <person name="Vaughn M.W."/>
            <person name="Ying K."/>
            <person name="Yeh C.-T."/>
            <person name="Emrich S.J."/>
            <person name="Jia Y."/>
            <person name="Kalyanaraman A."/>
            <person name="Hsia A.-P."/>
            <person name="Barbazuk W.B."/>
            <person name="Baucom R.S."/>
            <person name="Brutnell T.P."/>
            <person name="Carpita N.C."/>
            <person name="Chaparro C."/>
            <person name="Chia J.-M."/>
            <person name="Deragon J.-M."/>
            <person name="Estill J.C."/>
            <person name="Fu Y."/>
            <person name="Jeddeloh J.A."/>
            <person name="Han Y."/>
            <person name="Lee H."/>
            <person name="Li P."/>
            <person name="Lisch D.R."/>
            <person name="Liu S."/>
            <person name="Liu Z."/>
            <person name="Nagel D.H."/>
            <person name="McCann M.C."/>
            <person name="SanMiguel P."/>
            <person name="Myers A.M."/>
            <person name="Nettleton D."/>
            <person name="Nguyen J."/>
            <person name="Penning B.W."/>
            <person name="Ponnala L."/>
            <person name="Schneider K.L."/>
            <person name="Schwartz D.C."/>
            <person name="Sharma A."/>
            <person name="Soderlund C."/>
            <person name="Springer N.M."/>
            <person name="Sun Q."/>
            <person name="Wang H."/>
            <person name="Waterman M."/>
            <person name="Westerman R."/>
            <person name="Wolfgruber T.K."/>
            <person name="Yang L."/>
            <person name="Yu Y."/>
            <person name="Zhang L."/>
            <person name="Zhou S."/>
            <person name="Zhu Q."/>
            <person name="Bennetzen J.L."/>
            <person name="Dawe R.K."/>
            <person name="Jiang J."/>
            <person name="Jiang N."/>
            <person name="Presting G.G."/>
            <person name="Wessler S.R."/>
            <person name="Aluru S."/>
            <person name="Martienssen R.A."/>
            <person name="Clifton S.W."/>
            <person name="McCombie W.R."/>
            <person name="Wing R.A."/>
            <person name="Wilson R.K."/>
        </authorList>
    </citation>
    <scope>NUCLEOTIDE SEQUENCE [LARGE SCALE GENOMIC DNA]</scope>
    <source>
        <strain evidence="2">cv. B73</strain>
    </source>
</reference>
<accession>A0A804QJK7</accession>
<proteinExistence type="predicted"/>
<dbReference type="Gramene" id="Zm00001eb339680_T002">
    <property type="protein sequence ID" value="Zm00001eb339680_P002"/>
    <property type="gene ID" value="Zm00001eb339680"/>
</dbReference>
<evidence type="ECO:0000313" key="1">
    <source>
        <dbReference type="EnsemblPlants" id="Zm00001eb339680_P002"/>
    </source>
</evidence>
<name>A0A804QJK7_MAIZE</name>
<dbReference type="Gramene" id="Zm00001eb339680_T004">
    <property type="protein sequence ID" value="Zm00001eb339680_P004"/>
    <property type="gene ID" value="Zm00001eb339680"/>
</dbReference>
<dbReference type="EnsemblPlants" id="Zm00001eb339680_T002">
    <property type="protein sequence ID" value="Zm00001eb339680_P002"/>
    <property type="gene ID" value="Zm00001eb339680"/>
</dbReference>
<reference evidence="1" key="3">
    <citation type="submission" date="2021-05" db="UniProtKB">
        <authorList>
            <consortium name="EnsemblPlants"/>
        </authorList>
    </citation>
    <scope>IDENTIFICATION</scope>
    <source>
        <strain evidence="1">cv. B73</strain>
    </source>
</reference>
<dbReference type="Gramene" id="Zm00001eb339680_T003">
    <property type="protein sequence ID" value="Zm00001eb339680_P003"/>
    <property type="gene ID" value="Zm00001eb339680"/>
</dbReference>
<protein>
    <submittedName>
        <fullName evidence="1">Uncharacterized protein</fullName>
    </submittedName>
</protein>
<evidence type="ECO:0000313" key="2">
    <source>
        <dbReference type="Proteomes" id="UP000007305"/>
    </source>
</evidence>
<dbReference type="EnsemblPlants" id="Zm00001eb339680_T003">
    <property type="protein sequence ID" value="Zm00001eb339680_P003"/>
    <property type="gene ID" value="Zm00001eb339680"/>
</dbReference>
<dbReference type="EnsemblPlants" id="Zm00001eb339680_T004">
    <property type="protein sequence ID" value="Zm00001eb339680_P004"/>
    <property type="gene ID" value="Zm00001eb339680"/>
</dbReference>
<dbReference type="AlphaFoldDB" id="A0A804QJK7"/>
<sequence>MQAPHAHTHKSSRRIVIPPTPKILIALHPTSVVAVPPYASRNPPSRSPCTHSPSPHPPIPICIISPLEDSRSGTGSLPPQHQEWYPPTWLWARRLRNLVPAGRLLSSAAGSLIVALASASLVLGDTGAASAFVVSTPRKLQADELAIVRLFQENTPPVVYITS</sequence>